<reference evidence="2 3" key="1">
    <citation type="submission" date="2013-03" db="EMBL/GenBank/DDBJ databases">
        <authorList>
            <person name="Fiebig A."/>
            <person name="Goeker M."/>
            <person name="Klenk H.-P.P."/>
        </authorList>
    </citation>
    <scope>NUCLEOTIDE SEQUENCE [LARGE SCALE GENOMIC DNA]</scope>
    <source>
        <strain evidence="2 3">DSM 17492</strain>
    </source>
</reference>
<evidence type="ECO:0000313" key="3">
    <source>
        <dbReference type="Proteomes" id="UP000025047"/>
    </source>
</evidence>
<evidence type="ECO:0000256" key="1">
    <source>
        <dbReference type="SAM" id="Phobius"/>
    </source>
</evidence>
<proteinExistence type="predicted"/>
<evidence type="ECO:0000313" key="2">
    <source>
        <dbReference type="EMBL" id="EYD73685.1"/>
    </source>
</evidence>
<dbReference type="STRING" id="1122180.Lokhon_00240"/>
<dbReference type="eggNOG" id="ENOG5032FFG">
    <property type="taxonomic scope" value="Bacteria"/>
</dbReference>
<keyword evidence="1" id="KW-1133">Transmembrane helix</keyword>
<dbReference type="Proteomes" id="UP000025047">
    <property type="component" value="Unassembled WGS sequence"/>
</dbReference>
<keyword evidence="3" id="KW-1185">Reference proteome</keyword>
<dbReference type="PATRIC" id="fig|1122180.6.peg.244"/>
<feature type="transmembrane region" description="Helical" evidence="1">
    <location>
        <begin position="31"/>
        <end position="49"/>
    </location>
</feature>
<sequence length="161" mass="18022">MAVSSDIMRTWRGPRRVVAELADQGRREDRALVWLFAACGLIFVAQWPRLVRVAHETGADLTRLMTYDLLAWIFVWPLFFYIIAGLSWLVIRLFRRGVTAFDARLALFWAFLAATPAGLLYGLQAGLNGPGAATNLVGAVWIAAFLLFWAQGLRAVIARRS</sequence>
<feature type="transmembrane region" description="Helical" evidence="1">
    <location>
        <begin position="136"/>
        <end position="157"/>
    </location>
</feature>
<evidence type="ECO:0008006" key="4">
    <source>
        <dbReference type="Google" id="ProtNLM"/>
    </source>
</evidence>
<feature type="transmembrane region" description="Helical" evidence="1">
    <location>
        <begin position="103"/>
        <end position="124"/>
    </location>
</feature>
<dbReference type="OrthoDB" id="7771437at2"/>
<dbReference type="EMBL" id="APGJ01000001">
    <property type="protein sequence ID" value="EYD73685.1"/>
    <property type="molecule type" value="Genomic_DNA"/>
</dbReference>
<accession>A0A017HH92</accession>
<comment type="caution">
    <text evidence="2">The sequence shown here is derived from an EMBL/GenBank/DDBJ whole genome shotgun (WGS) entry which is preliminary data.</text>
</comment>
<feature type="transmembrane region" description="Helical" evidence="1">
    <location>
        <begin position="69"/>
        <end position="91"/>
    </location>
</feature>
<name>A0A017HH92_9RHOB</name>
<gene>
    <name evidence="2" type="ORF">Lokhon_00240</name>
</gene>
<dbReference type="HOGENOM" id="CLU_139175_0_0_5"/>
<dbReference type="AlphaFoldDB" id="A0A017HH92"/>
<protein>
    <recommendedName>
        <fullName evidence="4">Yip1 domain-containing protein</fullName>
    </recommendedName>
</protein>
<keyword evidence="1" id="KW-0472">Membrane</keyword>
<keyword evidence="1" id="KW-0812">Transmembrane</keyword>
<organism evidence="2 3">
    <name type="scientific">Limimaricola hongkongensis DSM 17492</name>
    <dbReference type="NCBI Taxonomy" id="1122180"/>
    <lineage>
        <taxon>Bacteria</taxon>
        <taxon>Pseudomonadati</taxon>
        <taxon>Pseudomonadota</taxon>
        <taxon>Alphaproteobacteria</taxon>
        <taxon>Rhodobacterales</taxon>
        <taxon>Paracoccaceae</taxon>
        <taxon>Limimaricola</taxon>
    </lineage>
</organism>